<keyword evidence="3" id="KW-1185">Reference proteome</keyword>
<feature type="region of interest" description="Disordered" evidence="1">
    <location>
        <begin position="1"/>
        <end position="21"/>
    </location>
</feature>
<accession>A0A4C1VNJ1</accession>
<feature type="compositionally biased region" description="Basic residues" evidence="1">
    <location>
        <begin position="1"/>
        <end position="10"/>
    </location>
</feature>
<evidence type="ECO:0000313" key="3">
    <source>
        <dbReference type="Proteomes" id="UP000299102"/>
    </source>
</evidence>
<reference evidence="2 3" key="1">
    <citation type="journal article" date="2019" name="Commun. Biol.">
        <title>The bagworm genome reveals a unique fibroin gene that provides high tensile strength.</title>
        <authorList>
            <person name="Kono N."/>
            <person name="Nakamura H."/>
            <person name="Ohtoshi R."/>
            <person name="Tomita M."/>
            <person name="Numata K."/>
            <person name="Arakawa K."/>
        </authorList>
    </citation>
    <scope>NUCLEOTIDE SEQUENCE [LARGE SCALE GENOMIC DNA]</scope>
</reference>
<name>A0A4C1VNJ1_EUMVA</name>
<comment type="caution">
    <text evidence="2">The sequence shown here is derived from an EMBL/GenBank/DDBJ whole genome shotgun (WGS) entry which is preliminary data.</text>
</comment>
<organism evidence="2 3">
    <name type="scientific">Eumeta variegata</name>
    <name type="common">Bagworm moth</name>
    <name type="synonym">Eumeta japonica</name>
    <dbReference type="NCBI Taxonomy" id="151549"/>
    <lineage>
        <taxon>Eukaryota</taxon>
        <taxon>Metazoa</taxon>
        <taxon>Ecdysozoa</taxon>
        <taxon>Arthropoda</taxon>
        <taxon>Hexapoda</taxon>
        <taxon>Insecta</taxon>
        <taxon>Pterygota</taxon>
        <taxon>Neoptera</taxon>
        <taxon>Endopterygota</taxon>
        <taxon>Lepidoptera</taxon>
        <taxon>Glossata</taxon>
        <taxon>Ditrysia</taxon>
        <taxon>Tineoidea</taxon>
        <taxon>Psychidae</taxon>
        <taxon>Oiketicinae</taxon>
        <taxon>Eumeta</taxon>
    </lineage>
</organism>
<dbReference type="EMBL" id="BGZK01000366">
    <property type="protein sequence ID" value="GBP39454.1"/>
    <property type="molecule type" value="Genomic_DNA"/>
</dbReference>
<protein>
    <submittedName>
        <fullName evidence="2">Uncharacterized protein</fullName>
    </submittedName>
</protein>
<sequence>MSIHTKHILRRTGGESDGGRRHTRCCVAVRSVRCAGAVVHRVMRFAASVPPRPVTAHRSAALPTHGQRLAGACTTHARHFAVARSPYVIS</sequence>
<dbReference type="Proteomes" id="UP000299102">
    <property type="component" value="Unassembled WGS sequence"/>
</dbReference>
<proteinExistence type="predicted"/>
<dbReference type="AlphaFoldDB" id="A0A4C1VNJ1"/>
<evidence type="ECO:0000256" key="1">
    <source>
        <dbReference type="SAM" id="MobiDB-lite"/>
    </source>
</evidence>
<evidence type="ECO:0000313" key="2">
    <source>
        <dbReference type="EMBL" id="GBP39454.1"/>
    </source>
</evidence>
<gene>
    <name evidence="2" type="ORF">EVAR_23805_1</name>
</gene>